<dbReference type="Pfam" id="PF08424">
    <property type="entry name" value="NRDE-2"/>
    <property type="match status" value="1"/>
</dbReference>
<keyword evidence="6" id="KW-1185">Reference proteome</keyword>
<dbReference type="GO" id="GO:0071013">
    <property type="term" value="C:catalytic step 2 spliceosome"/>
    <property type="evidence" value="ECO:0007669"/>
    <property type="project" value="TreeGrafter"/>
</dbReference>
<evidence type="ECO:0000313" key="6">
    <source>
        <dbReference type="Proteomes" id="UP001175261"/>
    </source>
</evidence>
<feature type="compositionally biased region" description="Basic and acidic residues" evidence="4">
    <location>
        <begin position="54"/>
        <end position="82"/>
    </location>
</feature>
<dbReference type="EMBL" id="JAPDFR010000002">
    <property type="protein sequence ID" value="KAK0389232.1"/>
    <property type="molecule type" value="Genomic_DNA"/>
</dbReference>
<keyword evidence="3" id="KW-0539">Nucleus</keyword>
<dbReference type="AlphaFoldDB" id="A0AA39GNI2"/>
<dbReference type="PANTHER" id="PTHR13471">
    <property type="entry name" value="TETRATRICOPEPTIDE-LIKE HELICAL"/>
    <property type="match status" value="1"/>
</dbReference>
<evidence type="ECO:0000256" key="4">
    <source>
        <dbReference type="SAM" id="MobiDB-lite"/>
    </source>
</evidence>
<dbReference type="Gene3D" id="1.25.40.10">
    <property type="entry name" value="Tetratricopeptide repeat domain"/>
    <property type="match status" value="1"/>
</dbReference>
<evidence type="ECO:0000313" key="5">
    <source>
        <dbReference type="EMBL" id="KAK0389232.1"/>
    </source>
</evidence>
<evidence type="ECO:0000256" key="1">
    <source>
        <dbReference type="ARBA" id="ARBA00004123"/>
    </source>
</evidence>
<dbReference type="Proteomes" id="UP001175261">
    <property type="component" value="Unassembled WGS sequence"/>
</dbReference>
<feature type="compositionally biased region" description="Basic and acidic residues" evidence="4">
    <location>
        <begin position="98"/>
        <end position="122"/>
    </location>
</feature>
<organism evidence="5 6">
    <name type="scientific">Sarocladium strictum</name>
    <name type="common">Black bundle disease fungus</name>
    <name type="synonym">Acremonium strictum</name>
    <dbReference type="NCBI Taxonomy" id="5046"/>
    <lineage>
        <taxon>Eukaryota</taxon>
        <taxon>Fungi</taxon>
        <taxon>Dikarya</taxon>
        <taxon>Ascomycota</taxon>
        <taxon>Pezizomycotina</taxon>
        <taxon>Sordariomycetes</taxon>
        <taxon>Hypocreomycetidae</taxon>
        <taxon>Hypocreales</taxon>
        <taxon>Sarocladiaceae</taxon>
        <taxon>Sarocladium</taxon>
    </lineage>
</organism>
<protein>
    <recommendedName>
        <fullName evidence="7">DUF1740-domain-containing protein</fullName>
    </recommendedName>
</protein>
<reference evidence="5" key="1">
    <citation type="submission" date="2022-10" db="EMBL/GenBank/DDBJ databases">
        <title>Determination and structural analysis of whole genome sequence of Sarocladium strictum F4-1.</title>
        <authorList>
            <person name="Hu L."/>
            <person name="Jiang Y."/>
        </authorList>
    </citation>
    <scope>NUCLEOTIDE SEQUENCE</scope>
    <source>
        <strain evidence="5">F4-1</strain>
    </source>
</reference>
<sequence length="1099" mass="124560">MAEPQGDDGPKLTVPKFASFKAKEPSKSGTHPPSFKQEHHHRSRDSRKERRRDRHDVDQHSSKSRHQDDDKSRRERPRKVETRSPSPSRSHQHHKRGRSDVAEGGPDRKRPQPGISDEKRGVEGLYVIDTKGDPLLKKYGNNVHYYVPSSYRYPPGRVLGAEGRLYIHRDGTREQFSILQPGERPDSSRHSDSLRSRWPRAHPDPVRLRPLPISSGKEDENPSFLQIGKPKKRKPRQPSGSDTSGDEADLAYRSIEGKMKAKPISEDESKLDSDAEVDIHQDNPLRWRSVQLNLRVKEHPEDIDSWLELVDHQDALLKSGHSIDQSLHENEVHSYAEIKVSLLESALSYAKSKDDRQRVLVLLMREGSKVWDRKTAAKRWAGLSEEERSSFELWKADLDFRMSDVANFQYEDIKNLFLARLKFLVADALTSADTKERYEEAVYVFLRMTRMISDAGYGELAFSAWQALIELNMYRPAGQDDFPSSLDSFQDFWESEVPRFGEAGAHGWRHFVETNGAEEPAETPTTNSAGDDELTTRDPYKLWTALEQRRGREARIPARTLDEGNDDDPFRVVMFSDIEQMVFSIPKRILEEITDQLVDAFLVFAGLPPAVRSNAWTQLAAQDPHVVSGSLRTRALGEQSASGDDDSTKRPPPFDGRMIECLPTSSTLIPGPSWFHYLPTSHGEASVPRDVVERALGQVIQIRNIPGLAEYLLAISHTGDPVSIKKQAKTLLKQYPTNISLFVAYALAESSNGNNSAVQKTLASAAEISTQHDLALVIRAWAWIELERRNRAASLRVLCSAAEPILRRNLDKQEAVTSSQILKASQMFESEIHAALYSGSSDTVSLYGECALLLAYLTSTDSKEPSSAAQGGIEAAMEVTSKLSHELSRRSMRQSTGHEKLLQAASRVLYWHAANGPFRRIFLREKLSAFVEAFPRNGIFLSLLEWSDSGLRVIDETRQLLHEKSLSQDQDCFSTRVFAIQHELERGNTNSARAAFEGAVTSDACKASPCIWTWYIEFSYSQRSLRTKAKEVFYRALRHCPWSKQVMMQAFTTLIRIMESTELKAVYETMTSKGIRIHVEMDDYLQMHEAKRSRERGQR</sequence>
<gene>
    <name evidence="5" type="ORF">NLU13_2807</name>
</gene>
<evidence type="ECO:0000256" key="2">
    <source>
        <dbReference type="ARBA" id="ARBA00009265"/>
    </source>
</evidence>
<feature type="region of interest" description="Disordered" evidence="4">
    <location>
        <begin position="1"/>
        <end position="125"/>
    </location>
</feature>
<accession>A0AA39GNI2</accession>
<feature type="compositionally biased region" description="Basic and acidic residues" evidence="4">
    <location>
        <begin position="183"/>
        <end position="207"/>
    </location>
</feature>
<comment type="similarity">
    <text evidence="2">Belongs to the NRDE2 family.</text>
</comment>
<feature type="region of interest" description="Disordered" evidence="4">
    <location>
        <begin position="515"/>
        <end position="535"/>
    </location>
</feature>
<dbReference type="GO" id="GO:0031048">
    <property type="term" value="P:regulatory ncRNA-mediated heterochromatin formation"/>
    <property type="evidence" value="ECO:0007669"/>
    <property type="project" value="TreeGrafter"/>
</dbReference>
<proteinExistence type="inferred from homology"/>
<dbReference type="PANTHER" id="PTHR13471:SF0">
    <property type="entry name" value="NUCLEAR EXOSOME REGULATOR NRDE2"/>
    <property type="match status" value="1"/>
</dbReference>
<comment type="subcellular location">
    <subcellularLocation>
        <location evidence="1">Nucleus</location>
    </subcellularLocation>
</comment>
<comment type="caution">
    <text evidence="5">The sequence shown here is derived from an EMBL/GenBank/DDBJ whole genome shotgun (WGS) entry which is preliminary data.</text>
</comment>
<dbReference type="GO" id="GO:1902369">
    <property type="term" value="P:negative regulation of RNA catabolic process"/>
    <property type="evidence" value="ECO:0007669"/>
    <property type="project" value="TreeGrafter"/>
</dbReference>
<dbReference type="SUPFAM" id="SSF48452">
    <property type="entry name" value="TPR-like"/>
    <property type="match status" value="1"/>
</dbReference>
<feature type="region of interest" description="Disordered" evidence="4">
    <location>
        <begin position="635"/>
        <end position="656"/>
    </location>
</feature>
<feature type="compositionally biased region" description="Basic residues" evidence="4">
    <location>
        <begin position="38"/>
        <end position="53"/>
    </location>
</feature>
<name>A0AA39GNI2_SARSR</name>
<evidence type="ECO:0008006" key="7">
    <source>
        <dbReference type="Google" id="ProtNLM"/>
    </source>
</evidence>
<dbReference type="InterPro" id="IPR013633">
    <property type="entry name" value="NRDE-2"/>
</dbReference>
<evidence type="ECO:0000256" key="3">
    <source>
        <dbReference type="ARBA" id="ARBA00023242"/>
    </source>
</evidence>
<feature type="region of interest" description="Disordered" evidence="4">
    <location>
        <begin position="173"/>
        <end position="249"/>
    </location>
</feature>
<dbReference type="InterPro" id="IPR011990">
    <property type="entry name" value="TPR-like_helical_dom_sf"/>
</dbReference>